<dbReference type="AlphaFoldDB" id="A0A9X6T4U6"/>
<name>A0A9X6T4U6_BACCE</name>
<comment type="caution">
    <text evidence="1">The sequence shown here is derived from an EMBL/GenBank/DDBJ whole genome shotgun (WGS) entry which is preliminary data.</text>
</comment>
<gene>
    <name evidence="1" type="ORF">CON36_01090</name>
</gene>
<sequence length="93" mass="10688">MKYFEFNKHEYYALIAVDGDADKAIEVYVENVAGDSVEQVKEEGIPSEIAREQALEIFINTLNAICSIEKKHKWEEEFNEYKDAPIIIDGSLM</sequence>
<dbReference type="EMBL" id="NVMX01000001">
    <property type="protein sequence ID" value="PEA00813.1"/>
    <property type="molecule type" value="Genomic_DNA"/>
</dbReference>
<dbReference type="RefSeq" id="WP_000873134.1">
    <property type="nucleotide sequence ID" value="NZ_NTQH01000013.1"/>
</dbReference>
<reference evidence="1 2" key="1">
    <citation type="submission" date="2017-09" db="EMBL/GenBank/DDBJ databases">
        <title>Large-scale bioinformatics analysis of Bacillus genomes uncovers conserved roles of natural products in bacterial physiology.</title>
        <authorList>
            <consortium name="Agbiome Team Llc"/>
            <person name="Bleich R.M."/>
            <person name="Grubbs K.J."/>
            <person name="Santa Maria K.C."/>
            <person name="Allen S.E."/>
            <person name="Farag S."/>
            <person name="Shank E.A."/>
            <person name="Bowers A."/>
        </authorList>
    </citation>
    <scope>NUCLEOTIDE SEQUENCE [LARGE SCALE GENOMIC DNA]</scope>
    <source>
        <strain evidence="1 2">AFS092789</strain>
    </source>
</reference>
<evidence type="ECO:0000313" key="2">
    <source>
        <dbReference type="Proteomes" id="UP000219922"/>
    </source>
</evidence>
<accession>A0A9X6T4U6</accession>
<organism evidence="1 2">
    <name type="scientific">Bacillus cereus</name>
    <dbReference type="NCBI Taxonomy" id="1396"/>
    <lineage>
        <taxon>Bacteria</taxon>
        <taxon>Bacillati</taxon>
        <taxon>Bacillota</taxon>
        <taxon>Bacilli</taxon>
        <taxon>Bacillales</taxon>
        <taxon>Bacillaceae</taxon>
        <taxon>Bacillus</taxon>
        <taxon>Bacillus cereus group</taxon>
    </lineage>
</organism>
<dbReference type="Proteomes" id="UP000219922">
    <property type="component" value="Unassembled WGS sequence"/>
</dbReference>
<proteinExistence type="predicted"/>
<evidence type="ECO:0000313" key="1">
    <source>
        <dbReference type="EMBL" id="PEA00813.1"/>
    </source>
</evidence>
<protein>
    <submittedName>
        <fullName evidence="1">Uncharacterized protein</fullName>
    </submittedName>
</protein>